<dbReference type="EMBL" id="ML208415">
    <property type="protein sequence ID" value="TFK66097.1"/>
    <property type="molecule type" value="Genomic_DNA"/>
</dbReference>
<gene>
    <name evidence="1" type="ORF">BDN72DRAFT_880491</name>
</gene>
<name>A0ACD3AMF8_9AGAR</name>
<evidence type="ECO:0000313" key="1">
    <source>
        <dbReference type="EMBL" id="TFK66097.1"/>
    </source>
</evidence>
<reference evidence="1 2" key="1">
    <citation type="journal article" date="2019" name="Nat. Ecol. Evol.">
        <title>Megaphylogeny resolves global patterns of mushroom evolution.</title>
        <authorList>
            <person name="Varga T."/>
            <person name="Krizsan K."/>
            <person name="Foldi C."/>
            <person name="Dima B."/>
            <person name="Sanchez-Garcia M."/>
            <person name="Sanchez-Ramirez S."/>
            <person name="Szollosi G.J."/>
            <person name="Szarkandi J.G."/>
            <person name="Papp V."/>
            <person name="Albert L."/>
            <person name="Andreopoulos W."/>
            <person name="Angelini C."/>
            <person name="Antonin V."/>
            <person name="Barry K.W."/>
            <person name="Bougher N.L."/>
            <person name="Buchanan P."/>
            <person name="Buyck B."/>
            <person name="Bense V."/>
            <person name="Catcheside P."/>
            <person name="Chovatia M."/>
            <person name="Cooper J."/>
            <person name="Damon W."/>
            <person name="Desjardin D."/>
            <person name="Finy P."/>
            <person name="Geml J."/>
            <person name="Haridas S."/>
            <person name="Hughes K."/>
            <person name="Justo A."/>
            <person name="Karasinski D."/>
            <person name="Kautmanova I."/>
            <person name="Kiss B."/>
            <person name="Kocsube S."/>
            <person name="Kotiranta H."/>
            <person name="LaButti K.M."/>
            <person name="Lechner B.E."/>
            <person name="Liimatainen K."/>
            <person name="Lipzen A."/>
            <person name="Lukacs Z."/>
            <person name="Mihaltcheva S."/>
            <person name="Morgado L.N."/>
            <person name="Niskanen T."/>
            <person name="Noordeloos M.E."/>
            <person name="Ohm R.A."/>
            <person name="Ortiz-Santana B."/>
            <person name="Ovrebo C."/>
            <person name="Racz N."/>
            <person name="Riley R."/>
            <person name="Savchenko A."/>
            <person name="Shiryaev A."/>
            <person name="Soop K."/>
            <person name="Spirin V."/>
            <person name="Szebenyi C."/>
            <person name="Tomsovsky M."/>
            <person name="Tulloss R.E."/>
            <person name="Uehling J."/>
            <person name="Grigoriev I.V."/>
            <person name="Vagvolgyi C."/>
            <person name="Papp T."/>
            <person name="Martin F.M."/>
            <person name="Miettinen O."/>
            <person name="Hibbett D.S."/>
            <person name="Nagy L.G."/>
        </authorList>
    </citation>
    <scope>NUCLEOTIDE SEQUENCE [LARGE SCALE GENOMIC DNA]</scope>
    <source>
        <strain evidence="1 2">NL-1719</strain>
    </source>
</reference>
<proteinExistence type="predicted"/>
<accession>A0ACD3AMF8</accession>
<protein>
    <submittedName>
        <fullName evidence="1">Uncharacterized protein</fullName>
    </submittedName>
</protein>
<sequence length="257" mass="29622">MASFPRLPPELEHDIFLLAFRSNNKEGRNLIFVAKRVFDWLIPHIFNIVRLDKARPLPTKFNESVYKRHGKHTRHLFIEAGYGRYLNLFPNVIDLAFWADCSGQAYISSLLQLPLTRISITPSPSLFQIFSKVTHLDLLTHFSLFDADSFASIVQPLVYLPNLTHLCVLPEMSAELVELFLDRTRCPALKVMIFWGPSEGELAELDEDDWSEYKGNDSRIVRVKCNPRRDWELGARGGVDMWIFVDGIMASRDKLDL</sequence>
<organism evidence="1 2">
    <name type="scientific">Pluteus cervinus</name>
    <dbReference type="NCBI Taxonomy" id="181527"/>
    <lineage>
        <taxon>Eukaryota</taxon>
        <taxon>Fungi</taxon>
        <taxon>Dikarya</taxon>
        <taxon>Basidiomycota</taxon>
        <taxon>Agaricomycotina</taxon>
        <taxon>Agaricomycetes</taxon>
        <taxon>Agaricomycetidae</taxon>
        <taxon>Agaricales</taxon>
        <taxon>Pluteineae</taxon>
        <taxon>Pluteaceae</taxon>
        <taxon>Pluteus</taxon>
    </lineage>
</organism>
<evidence type="ECO:0000313" key="2">
    <source>
        <dbReference type="Proteomes" id="UP000308600"/>
    </source>
</evidence>
<dbReference type="Proteomes" id="UP000308600">
    <property type="component" value="Unassembled WGS sequence"/>
</dbReference>
<keyword evidence="2" id="KW-1185">Reference proteome</keyword>